<dbReference type="Pfam" id="PF00135">
    <property type="entry name" value="COesterase"/>
    <property type="match status" value="1"/>
</dbReference>
<gene>
    <name evidence="4" type="ORF">MHI_LOCUS761410</name>
</gene>
<evidence type="ECO:0000259" key="3">
    <source>
        <dbReference type="Pfam" id="PF00135"/>
    </source>
</evidence>
<evidence type="ECO:0000313" key="4">
    <source>
        <dbReference type="EMBL" id="CAD1477884.1"/>
    </source>
</evidence>
<dbReference type="OrthoDB" id="3200163at2759"/>
<accession>A0A6V7HD44</accession>
<feature type="non-terminal residue" evidence="4">
    <location>
        <position position="1"/>
    </location>
</feature>
<organism evidence="4 5">
    <name type="scientific">Heterotrigona itama</name>
    <dbReference type="NCBI Taxonomy" id="395501"/>
    <lineage>
        <taxon>Eukaryota</taxon>
        <taxon>Metazoa</taxon>
        <taxon>Ecdysozoa</taxon>
        <taxon>Arthropoda</taxon>
        <taxon>Hexapoda</taxon>
        <taxon>Insecta</taxon>
        <taxon>Pterygota</taxon>
        <taxon>Neoptera</taxon>
        <taxon>Endopterygota</taxon>
        <taxon>Hymenoptera</taxon>
        <taxon>Apocrita</taxon>
        <taxon>Aculeata</taxon>
        <taxon>Apoidea</taxon>
        <taxon>Anthophila</taxon>
        <taxon>Apidae</taxon>
        <taxon>Heterotrigona</taxon>
    </lineage>
</organism>
<evidence type="ECO:0000256" key="2">
    <source>
        <dbReference type="ARBA" id="ARBA00023180"/>
    </source>
</evidence>
<comment type="caution">
    <text evidence="4">The sequence shown here is derived from an EMBL/GenBank/DDBJ whole genome shotgun (WGS) entry which is preliminary data.</text>
</comment>
<feature type="non-terminal residue" evidence="4">
    <location>
        <position position="89"/>
    </location>
</feature>
<dbReference type="AlphaFoldDB" id="A0A6V7HD44"/>
<comment type="similarity">
    <text evidence="1">Belongs to the type-B carboxylesterase/lipase family.</text>
</comment>
<dbReference type="SUPFAM" id="SSF53474">
    <property type="entry name" value="alpha/beta-Hydrolases"/>
    <property type="match status" value="1"/>
</dbReference>
<protein>
    <recommendedName>
        <fullName evidence="3">Carboxylesterase type B domain-containing protein</fullName>
    </recommendedName>
</protein>
<dbReference type="EMBL" id="CAJDYZ010010346">
    <property type="protein sequence ID" value="CAD1477884.1"/>
    <property type="molecule type" value="Genomic_DNA"/>
</dbReference>
<dbReference type="Proteomes" id="UP000752696">
    <property type="component" value="Unassembled WGS sequence"/>
</dbReference>
<dbReference type="InterPro" id="IPR002018">
    <property type="entry name" value="CarbesteraseB"/>
</dbReference>
<evidence type="ECO:0000256" key="1">
    <source>
        <dbReference type="ARBA" id="ARBA00005964"/>
    </source>
</evidence>
<reference evidence="4" key="1">
    <citation type="submission" date="2020-07" db="EMBL/GenBank/DDBJ databases">
        <authorList>
            <person name="Nazaruddin N."/>
        </authorList>
    </citation>
    <scope>NUCLEOTIDE SEQUENCE</scope>
</reference>
<proteinExistence type="inferred from homology"/>
<dbReference type="InterPro" id="IPR051093">
    <property type="entry name" value="Neuroligin/BSAL"/>
</dbReference>
<keyword evidence="2" id="KW-0325">Glycoprotein</keyword>
<name>A0A6V7HD44_9HYME</name>
<dbReference type="PANTHER" id="PTHR43903">
    <property type="entry name" value="NEUROLIGIN"/>
    <property type="match status" value="1"/>
</dbReference>
<sequence>STPDLLPALLLIHGDSYSWGTGNSFDGTALAAYGRLIVVSINIRLGVLVRTTDRCSSIFQILSSRVDELKRDTRYKNHKLQVQPKVKCR</sequence>
<dbReference type="Gene3D" id="3.40.50.1820">
    <property type="entry name" value="alpha/beta hydrolase"/>
    <property type="match status" value="1"/>
</dbReference>
<keyword evidence="5" id="KW-1185">Reference proteome</keyword>
<dbReference type="InterPro" id="IPR029058">
    <property type="entry name" value="AB_hydrolase_fold"/>
</dbReference>
<evidence type="ECO:0000313" key="5">
    <source>
        <dbReference type="Proteomes" id="UP000752696"/>
    </source>
</evidence>
<feature type="domain" description="Carboxylesterase type B" evidence="3">
    <location>
        <begin position="5"/>
        <end position="48"/>
    </location>
</feature>